<gene>
    <name evidence="2" type="ORF">OS493_012440</name>
</gene>
<feature type="region of interest" description="Disordered" evidence="1">
    <location>
        <begin position="256"/>
        <end position="326"/>
    </location>
</feature>
<accession>A0A9X0D3M7</accession>
<feature type="region of interest" description="Disordered" evidence="1">
    <location>
        <begin position="440"/>
        <end position="488"/>
    </location>
</feature>
<keyword evidence="3" id="KW-1185">Reference proteome</keyword>
<evidence type="ECO:0000313" key="3">
    <source>
        <dbReference type="Proteomes" id="UP001163046"/>
    </source>
</evidence>
<name>A0A9X0D3M7_9CNID</name>
<feature type="region of interest" description="Disordered" evidence="1">
    <location>
        <begin position="180"/>
        <end position="209"/>
    </location>
</feature>
<protein>
    <submittedName>
        <fullName evidence="2">Uncharacterized protein</fullName>
    </submittedName>
</protein>
<feature type="compositionally biased region" description="Basic and acidic residues" evidence="1">
    <location>
        <begin position="440"/>
        <end position="451"/>
    </location>
</feature>
<feature type="compositionally biased region" description="Basic residues" evidence="1">
    <location>
        <begin position="256"/>
        <end position="267"/>
    </location>
</feature>
<dbReference type="AlphaFoldDB" id="A0A9X0D3M7"/>
<feature type="compositionally biased region" description="Basic and acidic residues" evidence="1">
    <location>
        <begin position="471"/>
        <end position="482"/>
    </location>
</feature>
<evidence type="ECO:0000256" key="1">
    <source>
        <dbReference type="SAM" id="MobiDB-lite"/>
    </source>
</evidence>
<reference evidence="2" key="1">
    <citation type="submission" date="2023-01" db="EMBL/GenBank/DDBJ databases">
        <title>Genome assembly of the deep-sea coral Lophelia pertusa.</title>
        <authorList>
            <person name="Herrera S."/>
            <person name="Cordes E."/>
        </authorList>
    </citation>
    <scope>NUCLEOTIDE SEQUENCE</scope>
    <source>
        <strain evidence="2">USNM1676648</strain>
        <tissue evidence="2">Polyp</tissue>
    </source>
</reference>
<sequence length="633" mass="70823">MKSSSSKTACSKPQIPQTSTVINVAFLSHSAGSQSNVTLQVPPWGGQVNLPFSGTLTLTNTCPIDNFFTILYALMKNHRNAMQHMLNSSELYGRTIAIIAKLFDQSQFTEGKCEWLKLFPGQFNLTQAGSQLNLYGNEEDLFVSRLFPVLGTTEEHNEPQHEVSLPLLCILRRALESSPSLKTTDDAESAQEQARQVHMSNKPAKGNKHESMYQCGYDGCIAIVSRMAQHLRTHRITDPGILEEAKQSFQRLSTMKKVKRLQGKKRPVPSASSTSTAKKAKLDRKKKETSESSSEDEEAEASFYQSEAEEDEDDHRRTEAELDIEAMKSRTLQKQTKRMKTSTTGRICCFRGGKPLVIFHNGLAFNPATIGRRVTEFFKKAGVRRDVNVTSTNIRKLFSDHAFVLSPTKKRLVNQHMKHKETTADRNAMRSAVSHEIMRGIIEGRDETEPAKEDDERETAPEAAGSQYVDAEAHRNVEHGDSEDVTANVGVERGEGLEGSESPDGASVSSLSGLSVDNKVVISSIFHEDINAGRLLVASDVRVKMKCDLHLRPMVQDKDKVKRIIDFVRYETNRVRQTHLDEDLALDEFDVKTLSTFSSGFRRQWDINDATVIKTEFKALGKSETILTGRKPE</sequence>
<feature type="compositionally biased region" description="Basic and acidic residues" evidence="1">
    <location>
        <begin position="314"/>
        <end position="326"/>
    </location>
</feature>
<evidence type="ECO:0000313" key="2">
    <source>
        <dbReference type="EMBL" id="KAJ7386097.1"/>
    </source>
</evidence>
<dbReference type="EMBL" id="MU825878">
    <property type="protein sequence ID" value="KAJ7386097.1"/>
    <property type="molecule type" value="Genomic_DNA"/>
</dbReference>
<organism evidence="2 3">
    <name type="scientific">Desmophyllum pertusum</name>
    <dbReference type="NCBI Taxonomy" id="174260"/>
    <lineage>
        <taxon>Eukaryota</taxon>
        <taxon>Metazoa</taxon>
        <taxon>Cnidaria</taxon>
        <taxon>Anthozoa</taxon>
        <taxon>Hexacorallia</taxon>
        <taxon>Scleractinia</taxon>
        <taxon>Caryophylliina</taxon>
        <taxon>Caryophylliidae</taxon>
        <taxon>Desmophyllum</taxon>
    </lineage>
</organism>
<comment type="caution">
    <text evidence="2">The sequence shown here is derived from an EMBL/GenBank/DDBJ whole genome shotgun (WGS) entry which is preliminary data.</text>
</comment>
<dbReference type="Proteomes" id="UP001163046">
    <property type="component" value="Unassembled WGS sequence"/>
</dbReference>
<proteinExistence type="predicted"/>